<dbReference type="NCBIfam" id="TIGR01740">
    <property type="entry name" value="pyrF"/>
    <property type="match status" value="1"/>
</dbReference>
<protein>
    <recommendedName>
        <fullName evidence="9">Orotidine 5'-phosphate decarboxylase</fullName>
        <ecNumber evidence="9">4.1.1.23</ecNumber>
    </recommendedName>
    <alternativeName>
        <fullName evidence="9">OMP decarboxylase</fullName>
        <shortName evidence="9">OMPDCase</shortName>
        <shortName evidence="9">OMPdecase</shortName>
    </alternativeName>
</protein>
<dbReference type="Proteomes" id="UP000001702">
    <property type="component" value="Chromosome"/>
</dbReference>
<feature type="binding site" evidence="9">
    <location>
        <begin position="77"/>
        <end position="86"/>
    </location>
    <ligand>
        <name>substrate</name>
    </ligand>
</feature>
<dbReference type="UniPathway" id="UPA00070">
    <property type="reaction ID" value="UER00120"/>
</dbReference>
<organism evidence="14 15">
    <name type="scientific">Pantoea ananatis (strain LMG 20103)</name>
    <dbReference type="NCBI Taxonomy" id="706191"/>
    <lineage>
        <taxon>Bacteria</taxon>
        <taxon>Pseudomonadati</taxon>
        <taxon>Pseudomonadota</taxon>
        <taxon>Gammaproteobacteria</taxon>
        <taxon>Enterobacterales</taxon>
        <taxon>Erwiniaceae</taxon>
        <taxon>Pantoea</taxon>
    </lineage>
</organism>
<keyword evidence="4 9" id="KW-0210">Decarboxylase</keyword>
<feature type="active site" description="For OMPdecase activity" evidence="10">
    <location>
        <position position="79"/>
    </location>
</feature>
<accession>D4GF93</accession>
<dbReference type="STRING" id="706191.PANA_2048"/>
<feature type="binding site" evidence="9 11">
    <location>
        <position position="228"/>
    </location>
    <ligand>
        <name>substrate</name>
    </ligand>
</feature>
<dbReference type="EMBL" id="CP001875">
    <property type="protein sequence ID" value="ADD77215.1"/>
    <property type="molecule type" value="Genomic_DNA"/>
</dbReference>
<evidence type="ECO:0000256" key="2">
    <source>
        <dbReference type="ARBA" id="ARBA00004861"/>
    </source>
</evidence>
<dbReference type="HOGENOM" id="CLU_067069_0_0_6"/>
<sequence>MSNAPAGAYRRGNSMALSQTSPVLVALDYHDMNSALHFVDQIEPGSCRLKVGKEMFTLFGPQLVKTLQQRGFEIFLDLKFHDIPNTTARAVAAAADLGVWMVNVHASGGARMMNAAREALLPYGEQAPLLIAVTVLTSMDAEDLLGLGITLSPAEQAERLAKLTRECGLDGVVCSAHEAARFKQAIGHDFKLVTPGIRPQGSDAGDQRRVMTPQQARLAGVDYMVIGRPITQSADPAATLKALLQDLESVK</sequence>
<dbReference type="NCBIfam" id="NF001273">
    <property type="entry name" value="PRK00230.1"/>
    <property type="match status" value="1"/>
</dbReference>
<evidence type="ECO:0000259" key="13">
    <source>
        <dbReference type="SMART" id="SM00934"/>
    </source>
</evidence>
<evidence type="ECO:0000256" key="7">
    <source>
        <dbReference type="ARBA" id="ARBA00049157"/>
    </source>
</evidence>
<evidence type="ECO:0000256" key="5">
    <source>
        <dbReference type="ARBA" id="ARBA00022975"/>
    </source>
</evidence>
<dbReference type="AlphaFoldDB" id="D4GF93"/>
<comment type="function">
    <text evidence="1 9">Catalyzes the decarboxylation of orotidine 5'-monophosphate (OMP) to uridine 5'-monophosphate (UMP).</text>
</comment>
<dbReference type="PANTHER" id="PTHR32119">
    <property type="entry name" value="OROTIDINE 5'-PHOSPHATE DECARBOXYLASE"/>
    <property type="match status" value="1"/>
</dbReference>
<reference evidence="14 15" key="1">
    <citation type="journal article" date="2010" name="J. Bacteriol.">
        <title>Genome sequence of Pantoea ananatis LMG20103, the causative agent of Eucalyptus blight and dieback.</title>
        <authorList>
            <person name="De Maayer P."/>
            <person name="Chan W.Y."/>
            <person name="Venter S.N."/>
            <person name="Toth I.K."/>
            <person name="Birch P.R."/>
            <person name="Joubert F."/>
            <person name="Coutinho T.A."/>
        </authorList>
    </citation>
    <scope>NUCLEOTIDE SEQUENCE [LARGE SCALE GENOMIC DNA]</scope>
    <source>
        <strain evidence="14 15">LMG 20103</strain>
    </source>
</reference>
<feature type="active site" description="For OMPdecase activity" evidence="10">
    <location>
        <position position="77"/>
    </location>
</feature>
<dbReference type="KEGG" id="pam:PANA_2048"/>
<dbReference type="EC" id="4.1.1.23" evidence="9"/>
<dbReference type="eggNOG" id="COG0284">
    <property type="taxonomic scope" value="Bacteria"/>
</dbReference>
<dbReference type="PANTHER" id="PTHR32119:SF2">
    <property type="entry name" value="OROTIDINE 5'-PHOSPHATE DECARBOXYLASE"/>
    <property type="match status" value="1"/>
</dbReference>
<dbReference type="CDD" id="cd04725">
    <property type="entry name" value="OMP_decarboxylase_like"/>
    <property type="match status" value="1"/>
</dbReference>
<evidence type="ECO:0000256" key="3">
    <source>
        <dbReference type="ARBA" id="ARBA00011738"/>
    </source>
</evidence>
<dbReference type="PROSITE" id="PS00156">
    <property type="entry name" value="OMPDECASE"/>
    <property type="match status" value="1"/>
</dbReference>
<evidence type="ECO:0000256" key="4">
    <source>
        <dbReference type="ARBA" id="ARBA00022793"/>
    </source>
</evidence>
<dbReference type="InterPro" id="IPR047596">
    <property type="entry name" value="OMPdecase_bac"/>
</dbReference>
<comment type="subunit">
    <text evidence="3 9">Homodimer.</text>
</comment>
<feature type="binding site" evidence="9 11">
    <location>
        <position position="137"/>
    </location>
    <ligand>
        <name>substrate</name>
    </ligand>
</feature>
<keyword evidence="15" id="KW-1185">Reference proteome</keyword>
<dbReference type="InterPro" id="IPR013785">
    <property type="entry name" value="Aldolase_TIM"/>
</dbReference>
<evidence type="ECO:0000313" key="15">
    <source>
        <dbReference type="Proteomes" id="UP000001702"/>
    </source>
</evidence>
<dbReference type="InterPro" id="IPR011060">
    <property type="entry name" value="RibuloseP-bd_barrel"/>
</dbReference>
<keyword evidence="5 9" id="KW-0665">Pyrimidine biosynthesis</keyword>
<keyword evidence="6 9" id="KW-0456">Lyase</keyword>
<comment type="similarity">
    <text evidence="8 9">Belongs to the OMP decarboxylase family. Type 1 subfamily.</text>
</comment>
<dbReference type="InterPro" id="IPR018089">
    <property type="entry name" value="OMPdecase_AS"/>
</dbReference>
<comment type="catalytic activity">
    <reaction evidence="7 9 12">
        <text>orotidine 5'-phosphate + H(+) = UMP + CO2</text>
        <dbReference type="Rhea" id="RHEA:11596"/>
        <dbReference type="ChEBI" id="CHEBI:15378"/>
        <dbReference type="ChEBI" id="CHEBI:16526"/>
        <dbReference type="ChEBI" id="CHEBI:57538"/>
        <dbReference type="ChEBI" id="CHEBI:57865"/>
        <dbReference type="EC" id="4.1.1.23"/>
    </reaction>
</comment>
<evidence type="ECO:0000256" key="8">
    <source>
        <dbReference type="ARBA" id="ARBA00061012"/>
    </source>
</evidence>
<evidence type="ECO:0000256" key="11">
    <source>
        <dbReference type="PIRSR" id="PIRSR614732-2"/>
    </source>
</evidence>
<dbReference type="SMART" id="SM00934">
    <property type="entry name" value="OMPdecase"/>
    <property type="match status" value="1"/>
</dbReference>
<dbReference type="GO" id="GO:0006207">
    <property type="term" value="P:'de novo' pyrimidine nucleobase biosynthetic process"/>
    <property type="evidence" value="ECO:0007669"/>
    <property type="project" value="InterPro"/>
</dbReference>
<dbReference type="GO" id="GO:0005829">
    <property type="term" value="C:cytosol"/>
    <property type="evidence" value="ECO:0007669"/>
    <property type="project" value="TreeGrafter"/>
</dbReference>
<name>D4GF93_PANAM</name>
<dbReference type="InterPro" id="IPR001754">
    <property type="entry name" value="OMPdeCOase_dom"/>
</dbReference>
<feature type="binding site" evidence="9 11">
    <location>
        <position position="28"/>
    </location>
    <ligand>
        <name>substrate</name>
    </ligand>
</feature>
<dbReference type="SUPFAM" id="SSF51366">
    <property type="entry name" value="Ribulose-phoshate binding barrel"/>
    <property type="match status" value="1"/>
</dbReference>
<dbReference type="Pfam" id="PF00215">
    <property type="entry name" value="OMPdecase"/>
    <property type="match status" value="1"/>
</dbReference>
<dbReference type="GO" id="GO:0004590">
    <property type="term" value="F:orotidine-5'-phosphate decarboxylase activity"/>
    <property type="evidence" value="ECO:0007669"/>
    <property type="project" value="UniProtKB-UniRule"/>
</dbReference>
<dbReference type="FunFam" id="3.20.20.70:FF:000015">
    <property type="entry name" value="Orotidine 5'-phosphate decarboxylase"/>
    <property type="match status" value="1"/>
</dbReference>
<feature type="binding site" evidence="9 11">
    <location>
        <position position="227"/>
    </location>
    <ligand>
        <name>substrate</name>
    </ligand>
</feature>
<dbReference type="Gene3D" id="3.20.20.70">
    <property type="entry name" value="Aldolase class I"/>
    <property type="match status" value="1"/>
</dbReference>
<dbReference type="GO" id="GO:0044205">
    <property type="term" value="P:'de novo' UMP biosynthetic process"/>
    <property type="evidence" value="ECO:0007669"/>
    <property type="project" value="UniProtKB-UniRule"/>
</dbReference>
<evidence type="ECO:0000313" key="14">
    <source>
        <dbReference type="EMBL" id="ADD77215.1"/>
    </source>
</evidence>
<evidence type="ECO:0000256" key="9">
    <source>
        <dbReference type="HAMAP-Rule" id="MF_01200"/>
    </source>
</evidence>
<feature type="domain" description="Orotidine 5'-phosphate decarboxylase" evidence="13">
    <location>
        <begin position="22"/>
        <end position="243"/>
    </location>
</feature>
<evidence type="ECO:0000256" key="1">
    <source>
        <dbReference type="ARBA" id="ARBA00002356"/>
    </source>
</evidence>
<proteinExistence type="inferred from homology"/>
<dbReference type="InterPro" id="IPR014732">
    <property type="entry name" value="OMPdecase"/>
</dbReference>
<feature type="binding site" evidence="9 11">
    <location>
        <position position="50"/>
    </location>
    <ligand>
        <name>substrate</name>
    </ligand>
</feature>
<evidence type="ECO:0000256" key="12">
    <source>
        <dbReference type="RuleBase" id="RU000512"/>
    </source>
</evidence>
<feature type="binding site" evidence="9 11">
    <location>
        <position position="207"/>
    </location>
    <ligand>
        <name>substrate</name>
    </ligand>
</feature>
<feature type="binding site" evidence="9 11">
    <location>
        <position position="198"/>
    </location>
    <ligand>
        <name>substrate</name>
    </ligand>
</feature>
<dbReference type="HAMAP" id="MF_01200_B">
    <property type="entry name" value="OMPdecase_type1_B"/>
    <property type="match status" value="1"/>
</dbReference>
<comment type="pathway">
    <text evidence="2 9 12">Pyrimidine metabolism; UMP biosynthesis via de novo pathway; UMP from orotate: step 2/2.</text>
</comment>
<feature type="active site" description="For OMPdecase activity" evidence="10">
    <location>
        <position position="82"/>
    </location>
</feature>
<evidence type="ECO:0000256" key="10">
    <source>
        <dbReference type="PIRSR" id="PIRSR614732-1"/>
    </source>
</evidence>
<evidence type="ECO:0000256" key="6">
    <source>
        <dbReference type="ARBA" id="ARBA00023239"/>
    </source>
</evidence>
<gene>
    <name evidence="9 14" type="primary">pyrF</name>
    <name evidence="14" type="ordered locus">PANA_2048</name>
</gene>
<feature type="active site" description="Proton donor" evidence="9">
    <location>
        <position position="79"/>
    </location>
</feature>